<comment type="caution">
    <text evidence="2">The sequence shown here is derived from an EMBL/GenBank/DDBJ whole genome shotgun (WGS) entry which is preliminary data.</text>
</comment>
<evidence type="ECO:0000313" key="3">
    <source>
        <dbReference type="Proteomes" id="UP000838763"/>
    </source>
</evidence>
<accession>A0A9P1MFF2</accession>
<dbReference type="EMBL" id="CALLCH030000019">
    <property type="protein sequence ID" value="CAI4219282.1"/>
    <property type="molecule type" value="Genomic_DNA"/>
</dbReference>
<reference evidence="2" key="1">
    <citation type="submission" date="2022-11" db="EMBL/GenBank/DDBJ databases">
        <authorList>
            <person name="Scott C."/>
            <person name="Bruce N."/>
        </authorList>
    </citation>
    <scope>NUCLEOTIDE SEQUENCE</scope>
</reference>
<proteinExistence type="predicted"/>
<sequence length="77" mass="8730">MIVTVIAYYYVLYEYLRISIEIDFGRHACLSSKTLLPPHIHSSGKSPAKRVICAPHFPPGTQAFRKGPQTRTTLAWK</sequence>
<gene>
    <name evidence="2" type="ORF">PPNO1_LOCUS8849</name>
</gene>
<evidence type="ECO:0000256" key="1">
    <source>
        <dbReference type="SAM" id="MobiDB-lite"/>
    </source>
</evidence>
<dbReference type="AlphaFoldDB" id="A0A9P1MFF2"/>
<dbReference type="Proteomes" id="UP000838763">
    <property type="component" value="Unassembled WGS sequence"/>
</dbReference>
<keyword evidence="3" id="KW-1185">Reference proteome</keyword>
<name>A0A9P1MFF2_9PEZI</name>
<feature type="region of interest" description="Disordered" evidence="1">
    <location>
        <begin position="57"/>
        <end position="77"/>
    </location>
</feature>
<organism evidence="2 3">
    <name type="scientific">Parascedosporium putredinis</name>
    <dbReference type="NCBI Taxonomy" id="1442378"/>
    <lineage>
        <taxon>Eukaryota</taxon>
        <taxon>Fungi</taxon>
        <taxon>Dikarya</taxon>
        <taxon>Ascomycota</taxon>
        <taxon>Pezizomycotina</taxon>
        <taxon>Sordariomycetes</taxon>
        <taxon>Hypocreomycetidae</taxon>
        <taxon>Microascales</taxon>
        <taxon>Microascaceae</taxon>
        <taxon>Parascedosporium</taxon>
    </lineage>
</organism>
<evidence type="ECO:0000313" key="2">
    <source>
        <dbReference type="EMBL" id="CAI4219282.1"/>
    </source>
</evidence>
<protein>
    <submittedName>
        <fullName evidence="2">Uncharacterized protein</fullName>
    </submittedName>
</protein>